<dbReference type="OrthoDB" id="10413043at2759"/>
<protein>
    <submittedName>
        <fullName evidence="2">Uncharacterized protein</fullName>
    </submittedName>
</protein>
<dbReference type="GeneID" id="68352658"/>
<feature type="signal peptide" evidence="1">
    <location>
        <begin position="1"/>
        <end position="18"/>
    </location>
</feature>
<dbReference type="Proteomes" id="UP000824596">
    <property type="component" value="Unassembled WGS sequence"/>
</dbReference>
<evidence type="ECO:0000313" key="3">
    <source>
        <dbReference type="Proteomes" id="UP000824596"/>
    </source>
</evidence>
<keyword evidence="1" id="KW-0732">Signal</keyword>
<comment type="caution">
    <text evidence="2">The sequence shown here is derived from an EMBL/GenBank/DDBJ whole genome shotgun (WGS) entry which is preliminary data.</text>
</comment>
<evidence type="ECO:0000256" key="1">
    <source>
        <dbReference type="SAM" id="SignalP"/>
    </source>
</evidence>
<proteinExistence type="predicted"/>
<accession>A0A9P8MZU4</accession>
<dbReference type="AlphaFoldDB" id="A0A9P8MZU4"/>
<dbReference type="EMBL" id="JAIZPD010000003">
    <property type="protein sequence ID" value="KAH0965513.1"/>
    <property type="molecule type" value="Genomic_DNA"/>
</dbReference>
<name>A0A9P8MZU4_9HYPO</name>
<organism evidence="2 3">
    <name type="scientific">Hirsutella rhossiliensis</name>
    <dbReference type="NCBI Taxonomy" id="111463"/>
    <lineage>
        <taxon>Eukaryota</taxon>
        <taxon>Fungi</taxon>
        <taxon>Dikarya</taxon>
        <taxon>Ascomycota</taxon>
        <taxon>Pezizomycotina</taxon>
        <taxon>Sordariomycetes</taxon>
        <taxon>Hypocreomycetidae</taxon>
        <taxon>Hypocreales</taxon>
        <taxon>Ophiocordycipitaceae</taxon>
        <taxon>Hirsutella</taxon>
    </lineage>
</organism>
<reference evidence="2" key="1">
    <citation type="submission" date="2021-09" db="EMBL/GenBank/DDBJ databases">
        <title>A high-quality genome of the endoparasitic fungus Hirsutella rhossiliensis with a comparison of Hirsutella genomes reveals transposable elements contributing to genome size variation.</title>
        <authorList>
            <person name="Lin R."/>
            <person name="Jiao Y."/>
            <person name="Sun X."/>
            <person name="Ling J."/>
            <person name="Xie B."/>
            <person name="Cheng X."/>
        </authorList>
    </citation>
    <scope>NUCLEOTIDE SEQUENCE</scope>
    <source>
        <strain evidence="2">HR02</strain>
    </source>
</reference>
<evidence type="ECO:0000313" key="2">
    <source>
        <dbReference type="EMBL" id="KAH0965513.1"/>
    </source>
</evidence>
<dbReference type="RefSeq" id="XP_044723026.1">
    <property type="nucleotide sequence ID" value="XM_044862000.1"/>
</dbReference>
<sequence length="175" mass="18515">MRRLALLTAAATALGAYAETLSSATQEFEASSSQMLSRLSKVIGSQYGLESIKSLPEHKQELLCIGTASSGSVDKVALKLALGADGATDINNVHTYLQERCHANGPVTNIKGVAQPDFGFPSYNKNKLCDLLRNADKALDSTVIGDIAETLGFAKPFSKKFGHLVSSKCGVSHLS</sequence>
<keyword evidence="3" id="KW-1185">Reference proteome</keyword>
<feature type="chain" id="PRO_5040442466" evidence="1">
    <location>
        <begin position="19"/>
        <end position="175"/>
    </location>
</feature>
<gene>
    <name evidence="2" type="ORF">HRG_03529</name>
</gene>